<dbReference type="PROSITE" id="PS51257">
    <property type="entry name" value="PROKAR_LIPOPROTEIN"/>
    <property type="match status" value="1"/>
</dbReference>
<dbReference type="PANTHER" id="PTHR35272">
    <property type="entry name" value="THIOL:DISULFIDE INTERCHANGE PROTEIN DSBC-RELATED"/>
    <property type="match status" value="1"/>
</dbReference>
<feature type="domain" description="Thioredoxin-like fold" evidence="2">
    <location>
        <begin position="68"/>
        <end position="197"/>
    </location>
</feature>
<dbReference type="InterPro" id="IPR051470">
    <property type="entry name" value="Thiol:disulfide_interchange"/>
</dbReference>
<dbReference type="Pfam" id="PF13098">
    <property type="entry name" value="Thioredoxin_2"/>
    <property type="match status" value="1"/>
</dbReference>
<feature type="signal peptide" evidence="1">
    <location>
        <begin position="1"/>
        <end position="22"/>
    </location>
</feature>
<name>A0ABU1VB22_9BURK</name>
<dbReference type="InterPro" id="IPR036249">
    <property type="entry name" value="Thioredoxin-like_sf"/>
</dbReference>
<evidence type="ECO:0000259" key="2">
    <source>
        <dbReference type="Pfam" id="PF13098"/>
    </source>
</evidence>
<proteinExistence type="predicted"/>
<dbReference type="PANTHER" id="PTHR35272:SF4">
    <property type="entry name" value="THIOL:DISULFIDE INTERCHANGE PROTEIN DSBG"/>
    <property type="match status" value="1"/>
</dbReference>
<dbReference type="Proteomes" id="UP001265550">
    <property type="component" value="Unassembled WGS sequence"/>
</dbReference>
<keyword evidence="4" id="KW-1185">Reference proteome</keyword>
<evidence type="ECO:0000313" key="4">
    <source>
        <dbReference type="Proteomes" id="UP001265550"/>
    </source>
</evidence>
<accession>A0ABU1VB22</accession>
<evidence type="ECO:0000256" key="1">
    <source>
        <dbReference type="SAM" id="SignalP"/>
    </source>
</evidence>
<dbReference type="EMBL" id="JAVDWE010000006">
    <property type="protein sequence ID" value="MDR7094664.1"/>
    <property type="molecule type" value="Genomic_DNA"/>
</dbReference>
<evidence type="ECO:0000313" key="3">
    <source>
        <dbReference type="EMBL" id="MDR7094664.1"/>
    </source>
</evidence>
<organism evidence="3 4">
    <name type="scientific">Hydrogenophaga laconesensis</name>
    <dbReference type="NCBI Taxonomy" id="1805971"/>
    <lineage>
        <taxon>Bacteria</taxon>
        <taxon>Pseudomonadati</taxon>
        <taxon>Pseudomonadota</taxon>
        <taxon>Betaproteobacteria</taxon>
        <taxon>Burkholderiales</taxon>
        <taxon>Comamonadaceae</taxon>
        <taxon>Hydrogenophaga</taxon>
    </lineage>
</organism>
<protein>
    <submittedName>
        <fullName evidence="3">Thiol:disulfide interchange protein DsbG</fullName>
    </submittedName>
</protein>
<dbReference type="RefSeq" id="WP_204733862.1">
    <property type="nucleotide sequence ID" value="NZ_JAVDWE010000006.1"/>
</dbReference>
<feature type="chain" id="PRO_5046274230" evidence="1">
    <location>
        <begin position="23"/>
        <end position="202"/>
    </location>
</feature>
<dbReference type="SUPFAM" id="SSF52833">
    <property type="entry name" value="Thioredoxin-like"/>
    <property type="match status" value="1"/>
</dbReference>
<comment type="caution">
    <text evidence="3">The sequence shown here is derived from an EMBL/GenBank/DDBJ whole genome shotgun (WGS) entry which is preliminary data.</text>
</comment>
<reference evidence="3 4" key="1">
    <citation type="submission" date="2023-07" db="EMBL/GenBank/DDBJ databases">
        <title>Sorghum-associated microbial communities from plants grown in Nebraska, USA.</title>
        <authorList>
            <person name="Schachtman D."/>
        </authorList>
    </citation>
    <scope>NUCLEOTIDE SEQUENCE [LARGE SCALE GENOMIC DNA]</scope>
    <source>
        <strain evidence="3 4">BE240</strain>
    </source>
</reference>
<sequence>MKLRHLTLPLVAALALSLAACSKEDATGAPGAPGASAEDKTPIAPGQAFDVLAAQGKGFTAGAMMSAHTVYVLFDPQCPHCGHLWQSSQPLHSKVKFVWLPVAIMNAKSAPQGAAIMTAANPVETMNAHEQQLLAGQGGMSASASIPPEVMQTIKTNTNLLERLGATSVPFIVSKHQRTGAVITQAGAMGPEALASFLGMGQ</sequence>
<keyword evidence="1" id="KW-0732">Signal</keyword>
<gene>
    <name evidence="3" type="ORF">J2X09_002407</name>
</gene>
<dbReference type="InterPro" id="IPR012336">
    <property type="entry name" value="Thioredoxin-like_fold"/>
</dbReference>
<dbReference type="Gene3D" id="3.40.30.10">
    <property type="entry name" value="Glutaredoxin"/>
    <property type="match status" value="1"/>
</dbReference>